<feature type="compositionally biased region" description="Low complexity" evidence="1">
    <location>
        <begin position="14"/>
        <end position="29"/>
    </location>
</feature>
<evidence type="ECO:0000313" key="3">
    <source>
        <dbReference type="Proteomes" id="UP000218231"/>
    </source>
</evidence>
<gene>
    <name evidence="2" type="ORF">WR25_17429</name>
</gene>
<dbReference type="AlphaFoldDB" id="A0A2A2JVT6"/>
<feature type="region of interest" description="Disordered" evidence="1">
    <location>
        <begin position="14"/>
        <end position="63"/>
    </location>
</feature>
<evidence type="ECO:0000256" key="1">
    <source>
        <dbReference type="SAM" id="MobiDB-lite"/>
    </source>
</evidence>
<dbReference type="EMBL" id="LIAE01010197">
    <property type="protein sequence ID" value="PAV65773.1"/>
    <property type="molecule type" value="Genomic_DNA"/>
</dbReference>
<sequence length="105" mass="11648">MLWGDQSIQRRCMLSLSSSPSRHSESLPSCLERKERGHRGTGAMVARSTPEGRHSNVPQASKGCQFNSGVPQAFLQKLHPGDIFIAWGVDKSKYRPNEPETDPSK</sequence>
<protein>
    <submittedName>
        <fullName evidence="2">Uncharacterized protein</fullName>
    </submittedName>
</protein>
<keyword evidence="3" id="KW-1185">Reference proteome</keyword>
<dbReference type="Proteomes" id="UP000218231">
    <property type="component" value="Unassembled WGS sequence"/>
</dbReference>
<comment type="caution">
    <text evidence="2">The sequence shown here is derived from an EMBL/GenBank/DDBJ whole genome shotgun (WGS) entry which is preliminary data.</text>
</comment>
<reference evidence="2 3" key="1">
    <citation type="journal article" date="2017" name="Curr. Biol.">
        <title>Genome architecture and evolution of a unichromosomal asexual nematode.</title>
        <authorList>
            <person name="Fradin H."/>
            <person name="Zegar C."/>
            <person name="Gutwein M."/>
            <person name="Lucas J."/>
            <person name="Kovtun M."/>
            <person name="Corcoran D."/>
            <person name="Baugh L.R."/>
            <person name="Kiontke K."/>
            <person name="Gunsalus K."/>
            <person name="Fitch D.H."/>
            <person name="Piano F."/>
        </authorList>
    </citation>
    <scope>NUCLEOTIDE SEQUENCE [LARGE SCALE GENOMIC DNA]</scope>
    <source>
        <strain evidence="2">PF1309</strain>
    </source>
</reference>
<accession>A0A2A2JVT6</accession>
<name>A0A2A2JVT6_9BILA</name>
<proteinExistence type="predicted"/>
<organism evidence="2 3">
    <name type="scientific">Diploscapter pachys</name>
    <dbReference type="NCBI Taxonomy" id="2018661"/>
    <lineage>
        <taxon>Eukaryota</taxon>
        <taxon>Metazoa</taxon>
        <taxon>Ecdysozoa</taxon>
        <taxon>Nematoda</taxon>
        <taxon>Chromadorea</taxon>
        <taxon>Rhabditida</taxon>
        <taxon>Rhabditina</taxon>
        <taxon>Rhabditomorpha</taxon>
        <taxon>Rhabditoidea</taxon>
        <taxon>Rhabditidae</taxon>
        <taxon>Diploscapter</taxon>
    </lineage>
</organism>
<evidence type="ECO:0000313" key="2">
    <source>
        <dbReference type="EMBL" id="PAV65773.1"/>
    </source>
</evidence>